<evidence type="ECO:0000256" key="1">
    <source>
        <dbReference type="SAM" id="SignalP"/>
    </source>
</evidence>
<feature type="chain" id="PRO_5046425700" evidence="1">
    <location>
        <begin position="26"/>
        <end position="128"/>
    </location>
</feature>
<proteinExistence type="predicted"/>
<evidence type="ECO:0000313" key="3">
    <source>
        <dbReference type="Proteomes" id="UP000681027"/>
    </source>
</evidence>
<protein>
    <submittedName>
        <fullName evidence="2">Uncharacterized protein</fullName>
    </submittedName>
</protein>
<accession>A0ABS5NQW2</accession>
<organism evidence="2 3">
    <name type="scientific">Cytobacillus citreus</name>
    <dbReference type="NCBI Taxonomy" id="2833586"/>
    <lineage>
        <taxon>Bacteria</taxon>
        <taxon>Bacillati</taxon>
        <taxon>Bacillota</taxon>
        <taxon>Bacilli</taxon>
        <taxon>Bacillales</taxon>
        <taxon>Bacillaceae</taxon>
        <taxon>Cytobacillus</taxon>
    </lineage>
</organism>
<reference evidence="2 3" key="1">
    <citation type="submission" date="2021-05" db="EMBL/GenBank/DDBJ databases">
        <title>Novel Bacillus species.</title>
        <authorList>
            <person name="Liu G."/>
        </authorList>
    </citation>
    <scope>NUCLEOTIDE SEQUENCE [LARGE SCALE GENOMIC DNA]</scope>
    <source>
        <strain evidence="2 3">FJAT-49705</strain>
    </source>
</reference>
<dbReference type="RefSeq" id="WP_213101215.1">
    <property type="nucleotide sequence ID" value="NZ_JAGYPM010000001.1"/>
</dbReference>
<name>A0ABS5NQW2_9BACI</name>
<gene>
    <name evidence="2" type="ORF">KHA94_06305</name>
</gene>
<dbReference type="EMBL" id="JAGYPM010000001">
    <property type="protein sequence ID" value="MBS4189818.1"/>
    <property type="molecule type" value="Genomic_DNA"/>
</dbReference>
<dbReference type="Proteomes" id="UP000681027">
    <property type="component" value="Unassembled WGS sequence"/>
</dbReference>
<feature type="signal peptide" evidence="1">
    <location>
        <begin position="1"/>
        <end position="25"/>
    </location>
</feature>
<comment type="caution">
    <text evidence="2">The sequence shown here is derived from an EMBL/GenBank/DDBJ whole genome shotgun (WGS) entry which is preliminary data.</text>
</comment>
<keyword evidence="1" id="KW-0732">Signal</keyword>
<sequence length="128" mass="14299">MKRFILGIILSTMLISLNFEGEASAASYTDENVTAYTAYSESLTYHETTPVYYTTAAVRPLICGKPTSGTKFAKGTIITTSTSLSFPDARLRNTFSVYDMGDENCTRDVTQNFFDIYFGKKTVNYTTR</sequence>
<keyword evidence="3" id="KW-1185">Reference proteome</keyword>
<evidence type="ECO:0000313" key="2">
    <source>
        <dbReference type="EMBL" id="MBS4189818.1"/>
    </source>
</evidence>